<proteinExistence type="predicted"/>
<organism evidence="1 2">
    <name type="scientific">Haloarcula limicola</name>
    <dbReference type="NCBI Taxonomy" id="1429915"/>
    <lineage>
        <taxon>Archaea</taxon>
        <taxon>Methanobacteriati</taxon>
        <taxon>Methanobacteriota</taxon>
        <taxon>Stenosarchaea group</taxon>
        <taxon>Halobacteria</taxon>
        <taxon>Halobacteriales</taxon>
        <taxon>Haloarculaceae</taxon>
        <taxon>Haloarcula</taxon>
    </lineage>
</organism>
<dbReference type="Proteomes" id="UP000766550">
    <property type="component" value="Unassembled WGS sequence"/>
</dbReference>
<keyword evidence="2" id="KW-1185">Reference proteome</keyword>
<evidence type="ECO:0000313" key="2">
    <source>
        <dbReference type="Proteomes" id="UP000766550"/>
    </source>
</evidence>
<name>A0A8J8C6N0_9EURY</name>
<dbReference type="EMBL" id="JAHQXF010000001">
    <property type="protein sequence ID" value="MBV0924133.1"/>
    <property type="molecule type" value="Genomic_DNA"/>
</dbReference>
<dbReference type="AlphaFoldDB" id="A0A8J8C6N0"/>
<evidence type="ECO:0000313" key="1">
    <source>
        <dbReference type="EMBL" id="MBV0924133.1"/>
    </source>
</evidence>
<reference evidence="1 2" key="1">
    <citation type="submission" date="2021-06" db="EMBL/GenBank/DDBJ databases">
        <title>New haloarchaea isolates fom saline soil.</title>
        <authorList>
            <person name="Duran-Viseras A."/>
            <person name="Sanchez-Porro C.S."/>
            <person name="Ventosa A."/>
        </authorList>
    </citation>
    <scope>NUCLEOTIDE SEQUENCE [LARGE SCALE GENOMIC DNA]</scope>
    <source>
        <strain evidence="1 2">JCM 183640</strain>
    </source>
</reference>
<dbReference type="Pfam" id="PF04250">
    <property type="entry name" value="DUF429"/>
    <property type="match status" value="1"/>
</dbReference>
<protein>
    <submittedName>
        <fullName evidence="1">DUF429 domain-containing protein</fullName>
    </submittedName>
</protein>
<dbReference type="InterPro" id="IPR007362">
    <property type="entry name" value="DUF429"/>
</dbReference>
<sequence>MVGDLYVGVVCGDGSCLAVAFGPDGYDHTETFESIGECWSRYEETAARILVDVPIGLVESGDPVRRCDELARAVLGPRSVVIFDPPVREATRKHRYSTANRVHERKSGAELSEAAFARREGIAMCDELLREVSEAAAVVRESHPELCFRAFAGEPLAYSRETAGGYAERMRTLVNYDRDAAPLVQRVAEATAGRDVTVADVLDAVALAYTARPGDGDLRTLPSEPPADAAGLPMELVYRAATPLSVE</sequence>
<accession>A0A8J8C6N0</accession>
<gene>
    <name evidence="1" type="ORF">KTS45_07930</name>
</gene>
<dbReference type="OrthoDB" id="132880at2157"/>
<dbReference type="RefSeq" id="WP_162317207.1">
    <property type="nucleotide sequence ID" value="NZ_JAHQXF010000001.1"/>
</dbReference>
<comment type="caution">
    <text evidence="1">The sequence shown here is derived from an EMBL/GenBank/DDBJ whole genome shotgun (WGS) entry which is preliminary data.</text>
</comment>